<reference evidence="2 3" key="1">
    <citation type="journal article" date="2015" name="Nature">
        <title>rRNA introns, odd ribosomes, and small enigmatic genomes across a large radiation of phyla.</title>
        <authorList>
            <person name="Brown C.T."/>
            <person name="Hug L.A."/>
            <person name="Thomas B.C."/>
            <person name="Sharon I."/>
            <person name="Castelle C.J."/>
            <person name="Singh A."/>
            <person name="Wilkins M.J."/>
            <person name="Williams K.H."/>
            <person name="Banfield J.F."/>
        </authorList>
    </citation>
    <scope>NUCLEOTIDE SEQUENCE [LARGE SCALE GENOMIC DNA]</scope>
</reference>
<proteinExistence type="predicted"/>
<keyword evidence="1" id="KW-0472">Membrane</keyword>
<dbReference type="AlphaFoldDB" id="A0A0G0BYZ0"/>
<gene>
    <name evidence="2" type="ORF">UR34_C0006G0021</name>
</gene>
<keyword evidence="1" id="KW-1133">Transmembrane helix</keyword>
<accession>A0A0G0BYZ0</accession>
<keyword evidence="1" id="KW-0812">Transmembrane</keyword>
<dbReference type="EMBL" id="LBOV01000006">
    <property type="protein sequence ID" value="KKP44100.1"/>
    <property type="molecule type" value="Genomic_DNA"/>
</dbReference>
<evidence type="ECO:0000313" key="3">
    <source>
        <dbReference type="Proteomes" id="UP000034302"/>
    </source>
</evidence>
<protein>
    <submittedName>
        <fullName evidence="2">Uncharacterized protein</fullName>
    </submittedName>
</protein>
<evidence type="ECO:0000256" key="1">
    <source>
        <dbReference type="SAM" id="Phobius"/>
    </source>
</evidence>
<organism evidence="2 3">
    <name type="scientific">candidate division WS6 bacterium GW2011_GWC1_33_20</name>
    <dbReference type="NCBI Taxonomy" id="1619089"/>
    <lineage>
        <taxon>Bacteria</taxon>
        <taxon>Candidatus Dojkabacteria</taxon>
    </lineage>
</organism>
<sequence length="61" mass="6499">MDLLKYLMVAVGSIILGIVVALIAHNVLSGILLVVLLFGGYVLLNVTKGLNNKPPENTPQQ</sequence>
<evidence type="ECO:0000313" key="2">
    <source>
        <dbReference type="EMBL" id="KKP44100.1"/>
    </source>
</evidence>
<comment type="caution">
    <text evidence="2">The sequence shown here is derived from an EMBL/GenBank/DDBJ whole genome shotgun (WGS) entry which is preliminary data.</text>
</comment>
<name>A0A0G0BYZ0_9BACT</name>
<feature type="transmembrane region" description="Helical" evidence="1">
    <location>
        <begin position="6"/>
        <end position="24"/>
    </location>
</feature>
<feature type="transmembrane region" description="Helical" evidence="1">
    <location>
        <begin position="31"/>
        <end position="50"/>
    </location>
</feature>
<dbReference type="Proteomes" id="UP000034302">
    <property type="component" value="Unassembled WGS sequence"/>
</dbReference>